<reference evidence="6 7" key="1">
    <citation type="submission" date="2024-04" db="EMBL/GenBank/DDBJ databases">
        <authorList>
            <person name="Rising A."/>
            <person name="Reimegard J."/>
            <person name="Sonavane S."/>
            <person name="Akerstrom W."/>
            <person name="Nylinder S."/>
            <person name="Hedman E."/>
            <person name="Kallberg Y."/>
        </authorList>
    </citation>
    <scope>NUCLEOTIDE SEQUENCE [LARGE SCALE GENOMIC DNA]</scope>
</reference>
<proteinExistence type="predicted"/>
<dbReference type="InterPro" id="IPR055470">
    <property type="entry name" value="DUF7042"/>
</dbReference>
<feature type="domain" description="DUF7043" evidence="3">
    <location>
        <begin position="291"/>
        <end position="396"/>
    </location>
</feature>
<evidence type="ECO:0000313" key="6">
    <source>
        <dbReference type="EMBL" id="CAL1275531.1"/>
    </source>
</evidence>
<dbReference type="PANTHER" id="PTHR22255">
    <property type="entry name" value="LP06548P"/>
    <property type="match status" value="1"/>
</dbReference>
<dbReference type="Pfam" id="PF23070">
    <property type="entry name" value="DUF7043"/>
    <property type="match status" value="1"/>
</dbReference>
<name>A0AAV1ZWG0_9ARAC</name>
<feature type="region of interest" description="Disordered" evidence="1">
    <location>
        <begin position="532"/>
        <end position="594"/>
    </location>
</feature>
<dbReference type="EMBL" id="CAXIEN010000085">
    <property type="protein sequence ID" value="CAL1275531.1"/>
    <property type="molecule type" value="Genomic_DNA"/>
</dbReference>
<organism evidence="6 7">
    <name type="scientific">Larinioides sclopetarius</name>
    <dbReference type="NCBI Taxonomy" id="280406"/>
    <lineage>
        <taxon>Eukaryota</taxon>
        <taxon>Metazoa</taxon>
        <taxon>Ecdysozoa</taxon>
        <taxon>Arthropoda</taxon>
        <taxon>Chelicerata</taxon>
        <taxon>Arachnida</taxon>
        <taxon>Araneae</taxon>
        <taxon>Araneomorphae</taxon>
        <taxon>Entelegynae</taxon>
        <taxon>Araneoidea</taxon>
        <taxon>Araneidae</taxon>
        <taxon>Larinioides</taxon>
    </lineage>
</organism>
<dbReference type="AlphaFoldDB" id="A0AAV1ZWG0"/>
<protein>
    <submittedName>
        <fullName evidence="6">Uncharacterized protein</fullName>
    </submittedName>
</protein>
<feature type="domain" description="DUF7044" evidence="4">
    <location>
        <begin position="26"/>
        <end position="126"/>
    </location>
</feature>
<dbReference type="Pfam" id="PF23069">
    <property type="entry name" value="DUF7042"/>
    <property type="match status" value="1"/>
</dbReference>
<gene>
    <name evidence="6" type="ORF">LARSCL_LOCUS8122</name>
</gene>
<comment type="caution">
    <text evidence="6">The sequence shown here is derived from an EMBL/GenBank/DDBJ whole genome shotgun (WGS) entry which is preliminary data.</text>
</comment>
<feature type="domain" description="DUF7045" evidence="5">
    <location>
        <begin position="408"/>
        <end position="510"/>
    </location>
</feature>
<dbReference type="InterPro" id="IPR055473">
    <property type="entry name" value="DUF7045"/>
</dbReference>
<evidence type="ECO:0000256" key="1">
    <source>
        <dbReference type="SAM" id="MobiDB-lite"/>
    </source>
</evidence>
<dbReference type="Pfam" id="PF23073">
    <property type="entry name" value="DUF7045"/>
    <property type="match status" value="1"/>
</dbReference>
<keyword evidence="7" id="KW-1185">Reference proteome</keyword>
<dbReference type="InterPro" id="IPR055471">
    <property type="entry name" value="DUF7043"/>
</dbReference>
<evidence type="ECO:0000313" key="7">
    <source>
        <dbReference type="Proteomes" id="UP001497382"/>
    </source>
</evidence>
<sequence>MSTMEDSKCLLRTVVMFAVLCSVSCSCYFPIEYLGTYLIQTQAEGFGHAATTFSEITFESDAIPPWGKCFRRRGNNVILKDSTGGEDCMRCFHLTLKAPNIIQIHTEGLGKCYTKEEAVKATCPDDRAVHERKFKEIMLYRKQDLTSTLASDHTFCPISGKFRFTYTASNGEFRCDQTMSELSNCPDGNTLGVKFRQCSFPDMDINFRCLGDWEGTNNDRYLALMDLRGIAEGKPRFRCGMYRVDPLTGRVFVSLSADSTCYNQLRSATDGYESLILTPFPEKSPPGPVLHAHCRFPDWVQGQWEGMQVLRNVLIYKDHSRLQRLSLTCLRRENDTPEDRFIVFSSTHCGEESYNCVWLKRRSLNVMEFQIGSQPSHMYSDTLCHDLQFSDDAWTTQGRDKPTQMFPCPITGDYTGILPENPGLCAKVASDCNNPDVMFYTVSNCANKSQVFEEREYRCLGSWQEPGGVTFTYTQRREMDGFQCFSGKVLQGGKEAYIKEAGHSCIRGEDPLIYGMRITRHATCPDIGLSVSNRPRYPTVPPEGQDDPYYSPVPNDPYWYQKDNEDDSGEKNRKSPTRSTKEEEEHHNHSSSMTGNFMSLSAMIISTVLCWRWIHTSINENV</sequence>
<accession>A0AAV1ZWG0</accession>
<evidence type="ECO:0000259" key="5">
    <source>
        <dbReference type="Pfam" id="PF23073"/>
    </source>
</evidence>
<dbReference type="Proteomes" id="UP001497382">
    <property type="component" value="Unassembled WGS sequence"/>
</dbReference>
<feature type="domain" description="DUF7042" evidence="2">
    <location>
        <begin position="153"/>
        <end position="273"/>
    </location>
</feature>
<evidence type="ECO:0000259" key="3">
    <source>
        <dbReference type="Pfam" id="PF23070"/>
    </source>
</evidence>
<feature type="compositionally biased region" description="Basic and acidic residues" evidence="1">
    <location>
        <begin position="569"/>
        <end position="588"/>
    </location>
</feature>
<dbReference type="Pfam" id="PF23071">
    <property type="entry name" value="DUF7044"/>
    <property type="match status" value="1"/>
</dbReference>
<dbReference type="PANTHER" id="PTHR22255:SF4">
    <property type="entry name" value="CATION-INDEPENDENT MANNOSE-6-PHOSPHATE RECEPTOR"/>
    <property type="match status" value="1"/>
</dbReference>
<evidence type="ECO:0000259" key="4">
    <source>
        <dbReference type="Pfam" id="PF23071"/>
    </source>
</evidence>
<evidence type="ECO:0000259" key="2">
    <source>
        <dbReference type="Pfam" id="PF23069"/>
    </source>
</evidence>
<dbReference type="InterPro" id="IPR055472">
    <property type="entry name" value="DUF7044"/>
</dbReference>